<organism evidence="1 2">
    <name type="scientific">Choiromyces venosus 120613-1</name>
    <dbReference type="NCBI Taxonomy" id="1336337"/>
    <lineage>
        <taxon>Eukaryota</taxon>
        <taxon>Fungi</taxon>
        <taxon>Dikarya</taxon>
        <taxon>Ascomycota</taxon>
        <taxon>Pezizomycotina</taxon>
        <taxon>Pezizomycetes</taxon>
        <taxon>Pezizales</taxon>
        <taxon>Tuberaceae</taxon>
        <taxon>Choiromyces</taxon>
    </lineage>
</organism>
<protein>
    <submittedName>
        <fullName evidence="1">Uncharacterized protein</fullName>
    </submittedName>
</protein>
<accession>A0A3N4JS07</accession>
<keyword evidence="2" id="KW-1185">Reference proteome</keyword>
<feature type="non-terminal residue" evidence="1">
    <location>
        <position position="53"/>
    </location>
</feature>
<name>A0A3N4JS07_9PEZI</name>
<gene>
    <name evidence="1" type="ORF">L873DRAFT_1804001</name>
</gene>
<reference evidence="1 2" key="1">
    <citation type="journal article" date="2018" name="Nat. Ecol. Evol.">
        <title>Pezizomycetes genomes reveal the molecular basis of ectomycorrhizal truffle lifestyle.</title>
        <authorList>
            <person name="Murat C."/>
            <person name="Payen T."/>
            <person name="Noel B."/>
            <person name="Kuo A."/>
            <person name="Morin E."/>
            <person name="Chen J."/>
            <person name="Kohler A."/>
            <person name="Krizsan K."/>
            <person name="Balestrini R."/>
            <person name="Da Silva C."/>
            <person name="Montanini B."/>
            <person name="Hainaut M."/>
            <person name="Levati E."/>
            <person name="Barry K.W."/>
            <person name="Belfiori B."/>
            <person name="Cichocki N."/>
            <person name="Clum A."/>
            <person name="Dockter R.B."/>
            <person name="Fauchery L."/>
            <person name="Guy J."/>
            <person name="Iotti M."/>
            <person name="Le Tacon F."/>
            <person name="Lindquist E.A."/>
            <person name="Lipzen A."/>
            <person name="Malagnac F."/>
            <person name="Mello A."/>
            <person name="Molinier V."/>
            <person name="Miyauchi S."/>
            <person name="Poulain J."/>
            <person name="Riccioni C."/>
            <person name="Rubini A."/>
            <person name="Sitrit Y."/>
            <person name="Splivallo R."/>
            <person name="Traeger S."/>
            <person name="Wang M."/>
            <person name="Zifcakova L."/>
            <person name="Wipf D."/>
            <person name="Zambonelli A."/>
            <person name="Paolocci F."/>
            <person name="Nowrousian M."/>
            <person name="Ottonello S."/>
            <person name="Baldrian P."/>
            <person name="Spatafora J.W."/>
            <person name="Henrissat B."/>
            <person name="Nagy L.G."/>
            <person name="Aury J.M."/>
            <person name="Wincker P."/>
            <person name="Grigoriev I.V."/>
            <person name="Bonfante P."/>
            <person name="Martin F.M."/>
        </authorList>
    </citation>
    <scope>NUCLEOTIDE SEQUENCE [LARGE SCALE GENOMIC DNA]</scope>
    <source>
        <strain evidence="1 2">120613-1</strain>
    </source>
</reference>
<dbReference type="EMBL" id="ML120375">
    <property type="protein sequence ID" value="RPB01124.1"/>
    <property type="molecule type" value="Genomic_DNA"/>
</dbReference>
<sequence>TAILLAQTRTHSWCIPGAFLVHSRCIPGALMLSRKAKLPLAPEAKVCSRRTNE</sequence>
<feature type="non-terminal residue" evidence="1">
    <location>
        <position position="1"/>
    </location>
</feature>
<dbReference type="Proteomes" id="UP000276215">
    <property type="component" value="Unassembled WGS sequence"/>
</dbReference>
<evidence type="ECO:0000313" key="1">
    <source>
        <dbReference type="EMBL" id="RPB01124.1"/>
    </source>
</evidence>
<proteinExistence type="predicted"/>
<dbReference type="AlphaFoldDB" id="A0A3N4JS07"/>
<evidence type="ECO:0000313" key="2">
    <source>
        <dbReference type="Proteomes" id="UP000276215"/>
    </source>
</evidence>